<gene>
    <name evidence="12" type="ORF">OLC1_LOCUS11611</name>
</gene>
<evidence type="ECO:0000256" key="7">
    <source>
        <dbReference type="PROSITE-ProRule" id="PRU00283"/>
    </source>
</evidence>
<sequence>MNDQAMETLCHDFNSAVTVSDDNFKNSSFCGISDEHDHLKKRYNEECELLKKKYLDEYNERKRLYNEIIELKGNIRVFCRCRPLNSDEISNGSTSVVDFDSCQENELQIMSSDSSKKLFKFDHIFRPESNQEAVFLQTIPIVTSVLDGFNVCIFAYGQTGTGKTFTMEGTPENKGVNYRTLEELFKVSDVRSNFMKYELLVSMLEVYNEKIRDLLVENCNQPTKKLEIKQSAEGTQEVPGLVEARVYNTDEVWELLKSGSRARSVGSTNANELSSRSHCLVRVTVLGENLINGQRTRSHLWLVDLAGSERVGRLEVEGERLKESQFINKSLSALGDVISALASKTTHVPYRNSKLTHMLQSSLGGDCKTLMFVQISPSAADLGETLCSLNFATRVRGVEHGPARKQADVGDLFKYKQLAEKAKNDEKEIKKLQDSVQSMQLRLSAREHICRGLQEKVRDLESQLAEERKLRLKQETKALSAAASTQSSAISSLGQSKRRTTTIEKKPPLAPSSKLRLPLRRISNFMPSRSPVAPTKTRNSMIPLPEQRDKENMSSNTLMESCKTKTLMKPKRLSITARPSAAKQVLEPKRRASIATFRPEPSSSSMATPLNRSNARMQTERVGRKSFVWDPQRVWRTASVSSPMSQMKGGSSSAAVVEQTAISTRSSKFMCSPPLSQAGRSSWIPKHPTVIALQKKQLVWSPLKMKAMRNSRKSIV</sequence>
<evidence type="ECO:0000256" key="2">
    <source>
        <dbReference type="ARBA" id="ARBA00022701"/>
    </source>
</evidence>
<feature type="region of interest" description="Disordered" evidence="10">
    <location>
        <begin position="481"/>
        <end position="511"/>
    </location>
</feature>
<dbReference type="PROSITE" id="PS00411">
    <property type="entry name" value="KINESIN_MOTOR_1"/>
    <property type="match status" value="1"/>
</dbReference>
<evidence type="ECO:0000313" key="13">
    <source>
        <dbReference type="Proteomes" id="UP001161247"/>
    </source>
</evidence>
<comment type="similarity">
    <text evidence="1">Belongs to the TRAFAC class myosin-kinesin ATPase superfamily. Kinesin family. KIN-14 subfamily.</text>
</comment>
<protein>
    <recommendedName>
        <fullName evidence="8">Kinesin-like protein</fullName>
    </recommendedName>
</protein>
<dbReference type="GO" id="GO:0005874">
    <property type="term" value="C:microtubule"/>
    <property type="evidence" value="ECO:0007669"/>
    <property type="project" value="UniProtKB-KW"/>
</dbReference>
<dbReference type="PANTHER" id="PTHR47972">
    <property type="entry name" value="KINESIN-LIKE PROTEIN KLP-3"/>
    <property type="match status" value="1"/>
</dbReference>
<dbReference type="InterPro" id="IPR027640">
    <property type="entry name" value="Kinesin-like_fam"/>
</dbReference>
<dbReference type="GO" id="GO:0007018">
    <property type="term" value="P:microtubule-based movement"/>
    <property type="evidence" value="ECO:0007669"/>
    <property type="project" value="InterPro"/>
</dbReference>
<dbReference type="AlphaFoldDB" id="A0AAV1D5X9"/>
<name>A0AAV1D5X9_OLDCO</name>
<dbReference type="InterPro" id="IPR001752">
    <property type="entry name" value="Kinesin_motor_dom"/>
</dbReference>
<feature type="coiled-coil region" evidence="9">
    <location>
        <begin position="415"/>
        <end position="477"/>
    </location>
</feature>
<evidence type="ECO:0000256" key="6">
    <source>
        <dbReference type="ARBA" id="ARBA00023175"/>
    </source>
</evidence>
<accession>A0AAV1D5X9</accession>
<dbReference type="CDD" id="cd01366">
    <property type="entry name" value="KISc_C_terminal"/>
    <property type="match status" value="1"/>
</dbReference>
<dbReference type="FunFam" id="3.40.850.10:FF:000061">
    <property type="entry name" value="Kinesin-like protein"/>
    <property type="match status" value="1"/>
</dbReference>
<organism evidence="12 13">
    <name type="scientific">Oldenlandia corymbosa var. corymbosa</name>
    <dbReference type="NCBI Taxonomy" id="529605"/>
    <lineage>
        <taxon>Eukaryota</taxon>
        <taxon>Viridiplantae</taxon>
        <taxon>Streptophyta</taxon>
        <taxon>Embryophyta</taxon>
        <taxon>Tracheophyta</taxon>
        <taxon>Spermatophyta</taxon>
        <taxon>Magnoliopsida</taxon>
        <taxon>eudicotyledons</taxon>
        <taxon>Gunneridae</taxon>
        <taxon>Pentapetalae</taxon>
        <taxon>asterids</taxon>
        <taxon>lamiids</taxon>
        <taxon>Gentianales</taxon>
        <taxon>Rubiaceae</taxon>
        <taxon>Rubioideae</taxon>
        <taxon>Spermacoceae</taxon>
        <taxon>Hedyotis-Oldenlandia complex</taxon>
        <taxon>Oldenlandia</taxon>
    </lineage>
</organism>
<dbReference type="GO" id="GO:0003777">
    <property type="term" value="F:microtubule motor activity"/>
    <property type="evidence" value="ECO:0007669"/>
    <property type="project" value="InterPro"/>
</dbReference>
<dbReference type="PRINTS" id="PR00380">
    <property type="entry name" value="KINESINHEAVY"/>
</dbReference>
<dbReference type="PANTHER" id="PTHR47972:SF2">
    <property type="entry name" value="KINESIN-LIKE PROTEIN KIN-14S"/>
    <property type="match status" value="1"/>
</dbReference>
<evidence type="ECO:0000313" key="12">
    <source>
        <dbReference type="EMBL" id="CAI9102227.1"/>
    </source>
</evidence>
<keyword evidence="13" id="KW-1185">Reference proteome</keyword>
<evidence type="ECO:0000256" key="4">
    <source>
        <dbReference type="ARBA" id="ARBA00022840"/>
    </source>
</evidence>
<keyword evidence="2 8" id="KW-0493">Microtubule</keyword>
<dbReference type="SUPFAM" id="SSF52540">
    <property type="entry name" value="P-loop containing nucleoside triphosphate hydrolases"/>
    <property type="match status" value="1"/>
</dbReference>
<reference evidence="12" key="1">
    <citation type="submission" date="2023-03" db="EMBL/GenBank/DDBJ databases">
        <authorList>
            <person name="Julca I."/>
        </authorList>
    </citation>
    <scope>NUCLEOTIDE SEQUENCE</scope>
</reference>
<dbReference type="Gene3D" id="3.40.850.10">
    <property type="entry name" value="Kinesin motor domain"/>
    <property type="match status" value="1"/>
</dbReference>
<keyword evidence="3 7" id="KW-0547">Nucleotide-binding</keyword>
<keyword evidence="6 7" id="KW-0505">Motor protein</keyword>
<dbReference type="GO" id="GO:0005524">
    <property type="term" value="F:ATP binding"/>
    <property type="evidence" value="ECO:0007669"/>
    <property type="project" value="UniProtKB-UniRule"/>
</dbReference>
<feature type="compositionally biased region" description="Polar residues" evidence="10">
    <location>
        <begin position="601"/>
        <end position="617"/>
    </location>
</feature>
<evidence type="ECO:0000256" key="9">
    <source>
        <dbReference type="SAM" id="Coils"/>
    </source>
</evidence>
<dbReference type="Pfam" id="PF00225">
    <property type="entry name" value="Kinesin"/>
    <property type="match status" value="1"/>
</dbReference>
<feature type="binding site" evidence="7">
    <location>
        <begin position="157"/>
        <end position="164"/>
    </location>
    <ligand>
        <name>ATP</name>
        <dbReference type="ChEBI" id="CHEBI:30616"/>
    </ligand>
</feature>
<feature type="region of interest" description="Disordered" evidence="10">
    <location>
        <begin position="597"/>
        <end position="621"/>
    </location>
</feature>
<evidence type="ECO:0000256" key="8">
    <source>
        <dbReference type="RuleBase" id="RU000394"/>
    </source>
</evidence>
<feature type="domain" description="Kinesin motor" evidence="11">
    <location>
        <begin position="74"/>
        <end position="398"/>
    </location>
</feature>
<dbReference type="Proteomes" id="UP001161247">
    <property type="component" value="Chromosome 4"/>
</dbReference>
<proteinExistence type="inferred from homology"/>
<evidence type="ECO:0000259" key="11">
    <source>
        <dbReference type="PROSITE" id="PS50067"/>
    </source>
</evidence>
<dbReference type="PROSITE" id="PS50067">
    <property type="entry name" value="KINESIN_MOTOR_2"/>
    <property type="match status" value="1"/>
</dbReference>
<keyword evidence="4 7" id="KW-0067">ATP-binding</keyword>
<evidence type="ECO:0000256" key="5">
    <source>
        <dbReference type="ARBA" id="ARBA00023054"/>
    </source>
</evidence>
<dbReference type="EMBL" id="OX459121">
    <property type="protein sequence ID" value="CAI9102227.1"/>
    <property type="molecule type" value="Genomic_DNA"/>
</dbReference>
<dbReference type="InterPro" id="IPR019821">
    <property type="entry name" value="Kinesin_motor_CS"/>
</dbReference>
<dbReference type="InterPro" id="IPR027417">
    <property type="entry name" value="P-loop_NTPase"/>
</dbReference>
<keyword evidence="5 9" id="KW-0175">Coiled coil</keyword>
<evidence type="ECO:0000256" key="1">
    <source>
        <dbReference type="ARBA" id="ARBA00010899"/>
    </source>
</evidence>
<dbReference type="InterPro" id="IPR036961">
    <property type="entry name" value="Kinesin_motor_dom_sf"/>
</dbReference>
<dbReference type="SMART" id="SM00129">
    <property type="entry name" value="KISc"/>
    <property type="match status" value="1"/>
</dbReference>
<evidence type="ECO:0000256" key="10">
    <source>
        <dbReference type="SAM" id="MobiDB-lite"/>
    </source>
</evidence>
<feature type="compositionally biased region" description="Low complexity" evidence="10">
    <location>
        <begin position="481"/>
        <end position="495"/>
    </location>
</feature>
<dbReference type="GO" id="GO:0008017">
    <property type="term" value="F:microtubule binding"/>
    <property type="evidence" value="ECO:0007669"/>
    <property type="project" value="InterPro"/>
</dbReference>
<evidence type="ECO:0000256" key="3">
    <source>
        <dbReference type="ARBA" id="ARBA00022741"/>
    </source>
</evidence>